<dbReference type="Gene3D" id="1.10.10.60">
    <property type="entry name" value="Homeodomain-like"/>
    <property type="match status" value="1"/>
</dbReference>
<sequence length="301" mass="34645">METHESLRDFYHTRLIESPPQLDAVFSHYDIFRLEENGFSSSRPAKYCRRDFFKIAVVRGHNRCHYEDKTFESHGSALMFFSPHIPYTWEPLSDETGYFCIFKESFYNEGFKGNINNLLMFAPGGKPIYGLNEAQDARVSAVFENMLEEKQSDYQFKLDLSRNYLSELIHIALKLEPAEQSLNSGNGNERLALVFSELLYRQFDMEGIKNNALLKTPKDYADRLCVHVNHLNRALKETTGKTTSNLISDKIIGEAQHFLKSTNDNISQIANTLGFEDLSHFSVFFKKRTGLSPSAFRDLTC</sequence>
<accession>A0A1H4CM92</accession>
<keyword evidence="6" id="KW-1185">Reference proteome</keyword>
<dbReference type="EMBL" id="FNRA01000004">
    <property type="protein sequence ID" value="SEA61464.1"/>
    <property type="molecule type" value="Genomic_DNA"/>
</dbReference>
<dbReference type="GO" id="GO:0043565">
    <property type="term" value="F:sequence-specific DNA binding"/>
    <property type="evidence" value="ECO:0007669"/>
    <property type="project" value="InterPro"/>
</dbReference>
<dbReference type="PRINTS" id="PR00032">
    <property type="entry name" value="HTHARAC"/>
</dbReference>
<dbReference type="SMART" id="SM00342">
    <property type="entry name" value="HTH_ARAC"/>
    <property type="match status" value="1"/>
</dbReference>
<dbReference type="RefSeq" id="WP_090556251.1">
    <property type="nucleotide sequence ID" value="NZ_FNRA01000004.1"/>
</dbReference>
<reference evidence="5 6" key="1">
    <citation type="submission" date="2016-10" db="EMBL/GenBank/DDBJ databases">
        <authorList>
            <person name="de Groot N.N."/>
        </authorList>
    </citation>
    <scope>NUCLEOTIDE SEQUENCE [LARGE SCALE GENOMIC DNA]</scope>
    <source>
        <strain evidence="5 6">DSM 19033</strain>
    </source>
</reference>
<dbReference type="InterPro" id="IPR018060">
    <property type="entry name" value="HTH_AraC"/>
</dbReference>
<dbReference type="STRING" id="425514.SAMN05443550_104103"/>
<dbReference type="PROSITE" id="PS01124">
    <property type="entry name" value="HTH_ARAC_FAMILY_2"/>
    <property type="match status" value="1"/>
</dbReference>
<evidence type="ECO:0000313" key="5">
    <source>
        <dbReference type="EMBL" id="SEA61464.1"/>
    </source>
</evidence>
<keyword evidence="3" id="KW-0804">Transcription</keyword>
<protein>
    <submittedName>
        <fullName evidence="5">Helix-turn-helix domain-containing protein</fullName>
    </submittedName>
</protein>
<evidence type="ECO:0000256" key="2">
    <source>
        <dbReference type="ARBA" id="ARBA00023125"/>
    </source>
</evidence>
<dbReference type="SUPFAM" id="SSF46689">
    <property type="entry name" value="Homeodomain-like"/>
    <property type="match status" value="1"/>
</dbReference>
<dbReference type="PANTHER" id="PTHR43280">
    <property type="entry name" value="ARAC-FAMILY TRANSCRIPTIONAL REGULATOR"/>
    <property type="match status" value="1"/>
</dbReference>
<dbReference type="InterPro" id="IPR020449">
    <property type="entry name" value="Tscrpt_reg_AraC-type_HTH"/>
</dbReference>
<dbReference type="SUPFAM" id="SSF51215">
    <property type="entry name" value="Regulatory protein AraC"/>
    <property type="match status" value="1"/>
</dbReference>
<evidence type="ECO:0000256" key="1">
    <source>
        <dbReference type="ARBA" id="ARBA00023015"/>
    </source>
</evidence>
<dbReference type="PANTHER" id="PTHR43280:SF32">
    <property type="entry name" value="TRANSCRIPTIONAL REGULATORY PROTEIN"/>
    <property type="match status" value="1"/>
</dbReference>
<dbReference type="InterPro" id="IPR037923">
    <property type="entry name" value="HTH-like"/>
</dbReference>
<evidence type="ECO:0000259" key="4">
    <source>
        <dbReference type="PROSITE" id="PS01124"/>
    </source>
</evidence>
<feature type="domain" description="HTH araC/xylS-type" evidence="4">
    <location>
        <begin position="218"/>
        <end position="299"/>
    </location>
</feature>
<evidence type="ECO:0000313" key="6">
    <source>
        <dbReference type="Proteomes" id="UP000198850"/>
    </source>
</evidence>
<proteinExistence type="predicted"/>
<dbReference type="OrthoDB" id="629929at2"/>
<gene>
    <name evidence="5" type="ORF">SAMN05443550_104103</name>
</gene>
<name>A0A1H4CM92_9SPHI</name>
<organism evidence="5 6">
    <name type="scientific">Pedobacter hartonius</name>
    <dbReference type="NCBI Taxonomy" id="425514"/>
    <lineage>
        <taxon>Bacteria</taxon>
        <taxon>Pseudomonadati</taxon>
        <taxon>Bacteroidota</taxon>
        <taxon>Sphingobacteriia</taxon>
        <taxon>Sphingobacteriales</taxon>
        <taxon>Sphingobacteriaceae</taxon>
        <taxon>Pedobacter</taxon>
    </lineage>
</organism>
<dbReference type="Pfam" id="PF12833">
    <property type="entry name" value="HTH_18"/>
    <property type="match status" value="1"/>
</dbReference>
<keyword evidence="1" id="KW-0805">Transcription regulation</keyword>
<evidence type="ECO:0000256" key="3">
    <source>
        <dbReference type="ARBA" id="ARBA00023163"/>
    </source>
</evidence>
<keyword evidence="2" id="KW-0238">DNA-binding</keyword>
<dbReference type="GO" id="GO:0003700">
    <property type="term" value="F:DNA-binding transcription factor activity"/>
    <property type="evidence" value="ECO:0007669"/>
    <property type="project" value="InterPro"/>
</dbReference>
<dbReference type="AlphaFoldDB" id="A0A1H4CM92"/>
<dbReference type="InterPro" id="IPR009057">
    <property type="entry name" value="Homeodomain-like_sf"/>
</dbReference>
<dbReference type="Proteomes" id="UP000198850">
    <property type="component" value="Unassembled WGS sequence"/>
</dbReference>